<dbReference type="EMBL" id="BMAW01027278">
    <property type="protein sequence ID" value="GFU01430.1"/>
    <property type="molecule type" value="Genomic_DNA"/>
</dbReference>
<comment type="caution">
    <text evidence="1">The sequence shown here is derived from an EMBL/GenBank/DDBJ whole genome shotgun (WGS) entry which is preliminary data.</text>
</comment>
<gene>
    <name evidence="1" type="ORF">NPIL_479241</name>
</gene>
<proteinExistence type="predicted"/>
<protein>
    <submittedName>
        <fullName evidence="1">Uncharacterized protein</fullName>
    </submittedName>
</protein>
<sequence length="76" mass="8647">MLRLFVSPRNESRQTAADTPCTFELRCFHRDIFSDDRRDIREVYGAHHLMFGIPVPQRGGALGGKEAKSKVEFLAP</sequence>
<dbReference type="AlphaFoldDB" id="A0A8X6UCT8"/>
<keyword evidence="2" id="KW-1185">Reference proteome</keyword>
<evidence type="ECO:0000313" key="1">
    <source>
        <dbReference type="EMBL" id="GFU01430.1"/>
    </source>
</evidence>
<evidence type="ECO:0000313" key="2">
    <source>
        <dbReference type="Proteomes" id="UP000887013"/>
    </source>
</evidence>
<dbReference type="Proteomes" id="UP000887013">
    <property type="component" value="Unassembled WGS sequence"/>
</dbReference>
<accession>A0A8X6UCT8</accession>
<organism evidence="1 2">
    <name type="scientific">Nephila pilipes</name>
    <name type="common">Giant wood spider</name>
    <name type="synonym">Nephila maculata</name>
    <dbReference type="NCBI Taxonomy" id="299642"/>
    <lineage>
        <taxon>Eukaryota</taxon>
        <taxon>Metazoa</taxon>
        <taxon>Ecdysozoa</taxon>
        <taxon>Arthropoda</taxon>
        <taxon>Chelicerata</taxon>
        <taxon>Arachnida</taxon>
        <taxon>Araneae</taxon>
        <taxon>Araneomorphae</taxon>
        <taxon>Entelegynae</taxon>
        <taxon>Araneoidea</taxon>
        <taxon>Nephilidae</taxon>
        <taxon>Nephila</taxon>
    </lineage>
</organism>
<reference evidence="1" key="1">
    <citation type="submission" date="2020-08" db="EMBL/GenBank/DDBJ databases">
        <title>Multicomponent nature underlies the extraordinary mechanical properties of spider dragline silk.</title>
        <authorList>
            <person name="Kono N."/>
            <person name="Nakamura H."/>
            <person name="Mori M."/>
            <person name="Yoshida Y."/>
            <person name="Ohtoshi R."/>
            <person name="Malay A.D."/>
            <person name="Moran D.A.P."/>
            <person name="Tomita M."/>
            <person name="Numata K."/>
            <person name="Arakawa K."/>
        </authorList>
    </citation>
    <scope>NUCLEOTIDE SEQUENCE</scope>
</reference>
<name>A0A8X6UCT8_NEPPI</name>